<proteinExistence type="predicted"/>
<protein>
    <submittedName>
        <fullName evidence="1">Uncharacterized protein</fullName>
    </submittedName>
</protein>
<keyword evidence="2" id="KW-1185">Reference proteome</keyword>
<dbReference type="Proteomes" id="UP001610446">
    <property type="component" value="Unassembled WGS sequence"/>
</dbReference>
<name>A0ABR4IIP4_9EURO</name>
<organism evidence="1 2">
    <name type="scientific">Aspergillus pseudoustus</name>
    <dbReference type="NCBI Taxonomy" id="1810923"/>
    <lineage>
        <taxon>Eukaryota</taxon>
        <taxon>Fungi</taxon>
        <taxon>Dikarya</taxon>
        <taxon>Ascomycota</taxon>
        <taxon>Pezizomycotina</taxon>
        <taxon>Eurotiomycetes</taxon>
        <taxon>Eurotiomycetidae</taxon>
        <taxon>Eurotiales</taxon>
        <taxon>Aspergillaceae</taxon>
        <taxon>Aspergillus</taxon>
        <taxon>Aspergillus subgen. Nidulantes</taxon>
    </lineage>
</organism>
<accession>A0ABR4IIP4</accession>
<reference evidence="1 2" key="1">
    <citation type="submission" date="2024-07" db="EMBL/GenBank/DDBJ databases">
        <title>Section-level genome sequencing and comparative genomics of Aspergillus sections Usti and Cavernicolus.</title>
        <authorList>
            <consortium name="Lawrence Berkeley National Laboratory"/>
            <person name="Nybo J.L."/>
            <person name="Vesth T.C."/>
            <person name="Theobald S."/>
            <person name="Frisvad J.C."/>
            <person name="Larsen T.O."/>
            <person name="Kjaerboelling I."/>
            <person name="Rothschild-Mancinelli K."/>
            <person name="Lyhne E.K."/>
            <person name="Kogle M.E."/>
            <person name="Barry K."/>
            <person name="Clum A."/>
            <person name="Na H."/>
            <person name="Ledsgaard L."/>
            <person name="Lin J."/>
            <person name="Lipzen A."/>
            <person name="Kuo A."/>
            <person name="Riley R."/>
            <person name="Mondo S."/>
            <person name="Labutti K."/>
            <person name="Haridas S."/>
            <person name="Pangalinan J."/>
            <person name="Salamov A.A."/>
            <person name="Simmons B.A."/>
            <person name="Magnuson J.K."/>
            <person name="Chen J."/>
            <person name="Drula E."/>
            <person name="Henrissat B."/>
            <person name="Wiebenga A."/>
            <person name="Lubbers R.J."/>
            <person name="Gomes A.C."/>
            <person name="Makela M.R."/>
            <person name="Stajich J."/>
            <person name="Grigoriev I.V."/>
            <person name="Mortensen U.H."/>
            <person name="De Vries R.P."/>
            <person name="Baker S.E."/>
            <person name="Andersen M.R."/>
        </authorList>
    </citation>
    <scope>NUCLEOTIDE SEQUENCE [LARGE SCALE GENOMIC DNA]</scope>
    <source>
        <strain evidence="1 2">CBS 123904</strain>
    </source>
</reference>
<evidence type="ECO:0000313" key="2">
    <source>
        <dbReference type="Proteomes" id="UP001610446"/>
    </source>
</evidence>
<dbReference type="EMBL" id="JBFXLU010000393">
    <property type="protein sequence ID" value="KAL2827646.1"/>
    <property type="molecule type" value="Genomic_DNA"/>
</dbReference>
<comment type="caution">
    <text evidence="1">The sequence shown here is derived from an EMBL/GenBank/DDBJ whole genome shotgun (WGS) entry which is preliminary data.</text>
</comment>
<sequence>MISPAAFSMIGRCPCKDSCILLLARSMNRPCIIMSPWRGSAVVTKPGGQSQLFKETTIPRRFDSWAVRSVRMPDAVPLCGGLNQLADLGSKGAQQIMARVMPTTAYERFLWTSACP</sequence>
<gene>
    <name evidence="1" type="ORF">BJY01DRAFT_229027</name>
</gene>
<evidence type="ECO:0000313" key="1">
    <source>
        <dbReference type="EMBL" id="KAL2827646.1"/>
    </source>
</evidence>